<keyword evidence="3" id="KW-1185">Reference proteome</keyword>
<dbReference type="GeneID" id="66978799"/>
<evidence type="ECO:0000313" key="3">
    <source>
        <dbReference type="Proteomes" id="UP000637239"/>
    </source>
</evidence>
<dbReference type="EMBL" id="AP024416">
    <property type="protein sequence ID" value="BCR84440.1"/>
    <property type="molecule type" value="Genomic_DNA"/>
</dbReference>
<dbReference type="AlphaFoldDB" id="A0A7R7ZJA2"/>
<protein>
    <recommendedName>
        <fullName evidence="1">Cyanovirin-N domain-containing protein</fullName>
    </recommendedName>
</protein>
<reference evidence="2" key="2">
    <citation type="submission" date="2021-02" db="EMBL/GenBank/DDBJ databases">
        <title>Aspergillus chevalieri M1 genome sequence.</title>
        <authorList>
            <person name="Kadooka C."/>
            <person name="Mori K."/>
            <person name="Futagami T."/>
        </authorList>
    </citation>
    <scope>NUCLEOTIDE SEQUENCE</scope>
    <source>
        <strain evidence="2">M1</strain>
    </source>
</reference>
<dbReference type="PANTHER" id="PTHR42076">
    <property type="entry name" value="CYANOVIRIN-N HOMOLOG"/>
    <property type="match status" value="1"/>
</dbReference>
<organism evidence="2 3">
    <name type="scientific">Aspergillus chevalieri</name>
    <name type="common">Eurotium chevalieri</name>
    <dbReference type="NCBI Taxonomy" id="182096"/>
    <lineage>
        <taxon>Eukaryota</taxon>
        <taxon>Fungi</taxon>
        <taxon>Dikarya</taxon>
        <taxon>Ascomycota</taxon>
        <taxon>Pezizomycotina</taxon>
        <taxon>Eurotiomycetes</taxon>
        <taxon>Eurotiomycetidae</taxon>
        <taxon>Eurotiales</taxon>
        <taxon>Aspergillaceae</taxon>
        <taxon>Aspergillus</taxon>
        <taxon>Aspergillus subgen. Aspergillus</taxon>
    </lineage>
</organism>
<dbReference type="Gene3D" id="2.30.60.10">
    <property type="entry name" value="Cyanovirin-N"/>
    <property type="match status" value="1"/>
</dbReference>
<dbReference type="InterPro" id="IPR036673">
    <property type="entry name" value="Cyanovirin-N_sf"/>
</dbReference>
<dbReference type="InterPro" id="IPR011058">
    <property type="entry name" value="Cyanovirin-N"/>
</dbReference>
<evidence type="ECO:0000259" key="1">
    <source>
        <dbReference type="Pfam" id="PF08881"/>
    </source>
</evidence>
<sequence length="78" mass="8823">MRESDIDLDEIIGSENGQFEWDSVNFSETAADAEFTIEGGGEVFVLRASLQDKQREWATSDIKFAERVLDVNGGYRFL</sequence>
<gene>
    <name evidence="2" type="ORF">ACHE_11842S</name>
</gene>
<dbReference type="RefSeq" id="XP_043132962.1">
    <property type="nucleotide sequence ID" value="XM_043276456.1"/>
</dbReference>
<dbReference type="Pfam" id="PF08881">
    <property type="entry name" value="CVNH"/>
    <property type="match status" value="1"/>
</dbReference>
<name>A0A7R7ZJA2_ASPCH</name>
<dbReference type="KEGG" id="ache:ACHE_11842S"/>
<reference evidence="2" key="1">
    <citation type="submission" date="2021-01" db="EMBL/GenBank/DDBJ databases">
        <authorList>
            <consortium name="Aspergillus chevalieri M1 genome sequencing consortium"/>
            <person name="Kazuki M."/>
            <person name="Futagami T."/>
        </authorList>
    </citation>
    <scope>NUCLEOTIDE SEQUENCE</scope>
    <source>
        <strain evidence="2">M1</strain>
    </source>
</reference>
<dbReference type="Proteomes" id="UP000637239">
    <property type="component" value="Chromosome 1"/>
</dbReference>
<dbReference type="SUPFAM" id="SSF51322">
    <property type="entry name" value="Cyanovirin-N"/>
    <property type="match status" value="1"/>
</dbReference>
<dbReference type="PANTHER" id="PTHR42076:SF1">
    <property type="entry name" value="CYANOVIRIN-N DOMAIN-CONTAINING PROTEIN"/>
    <property type="match status" value="1"/>
</dbReference>
<evidence type="ECO:0000313" key="2">
    <source>
        <dbReference type="EMBL" id="BCR84440.1"/>
    </source>
</evidence>
<proteinExistence type="predicted"/>
<feature type="domain" description="Cyanovirin-N" evidence="1">
    <location>
        <begin position="2"/>
        <end position="73"/>
    </location>
</feature>
<accession>A0A7R7ZJA2</accession>